<keyword evidence="8 13" id="KW-0457">Lysine biosynthesis</keyword>
<evidence type="ECO:0000256" key="12">
    <source>
        <dbReference type="ARBA" id="ARBA00049396"/>
    </source>
</evidence>
<dbReference type="GO" id="GO:0005829">
    <property type="term" value="C:cytosol"/>
    <property type="evidence" value="ECO:0007669"/>
    <property type="project" value="TreeGrafter"/>
</dbReference>
<feature type="binding site" evidence="13">
    <location>
        <begin position="154"/>
        <end position="155"/>
    </location>
    <ligand>
        <name>(S)-2,3,4,5-tetrahydrodipicolinate</name>
        <dbReference type="ChEBI" id="CHEBI:16845"/>
    </ligand>
</feature>
<evidence type="ECO:0000313" key="16">
    <source>
        <dbReference type="EMBL" id="RUO44850.1"/>
    </source>
</evidence>
<evidence type="ECO:0000256" key="9">
    <source>
        <dbReference type="ARBA" id="ARBA00037922"/>
    </source>
</evidence>
<keyword evidence="5 13" id="KW-0220">Diaminopimelate biosynthesis</keyword>
<dbReference type="GO" id="GO:0016726">
    <property type="term" value="F:oxidoreductase activity, acting on CH or CH2 groups, NAD or NADP as acceptor"/>
    <property type="evidence" value="ECO:0007669"/>
    <property type="project" value="UniProtKB-UniRule"/>
</dbReference>
<name>A0AA94JE78_9GAMM</name>
<keyword evidence="7 13" id="KW-0520">NAD</keyword>
<evidence type="ECO:0000256" key="10">
    <source>
        <dbReference type="ARBA" id="ARBA00038983"/>
    </source>
</evidence>
<comment type="subcellular location">
    <subcellularLocation>
        <location evidence="13">Cytoplasm</location>
    </subcellularLocation>
</comment>
<dbReference type="InterPro" id="IPR036291">
    <property type="entry name" value="NAD(P)-bd_dom_sf"/>
</dbReference>
<dbReference type="SUPFAM" id="SSF51735">
    <property type="entry name" value="NAD(P)-binding Rossmann-fold domains"/>
    <property type="match status" value="1"/>
</dbReference>
<dbReference type="HAMAP" id="MF_00102">
    <property type="entry name" value="DapB"/>
    <property type="match status" value="1"/>
</dbReference>
<dbReference type="PANTHER" id="PTHR20836:SF0">
    <property type="entry name" value="4-HYDROXY-TETRAHYDRODIPICOLINATE REDUCTASE 1, CHLOROPLASTIC-RELATED"/>
    <property type="match status" value="1"/>
</dbReference>
<sequence>MKVGVIGASGRMGQAVIAALQTSSQHSLSAAIVSDNSARRGQAVATTHYQTLAEVQQQPDVLIDFSLPQALTDNLDYALQHQLPLVVCTTGLDASQQQQLAAAAQQIPILYARNTSVGVALLEQLVALSAAALPDADIEVFEAHHKHKKDGPSGTALALGEAAARGRRQHFDDINAGVRGNGERRDGSIGFSVLRAADIVGEHQVMLAQTGERIELNHRVSDRSIFAQGALRAGAWLVGQAPGLYKMQDILNLQETLQRLLDSESGE</sequence>
<dbReference type="PIRSF" id="PIRSF000161">
    <property type="entry name" value="DHPR"/>
    <property type="match status" value="1"/>
</dbReference>
<dbReference type="EC" id="1.17.1.8" evidence="10 13"/>
<dbReference type="InterPro" id="IPR000846">
    <property type="entry name" value="DapB_N"/>
</dbReference>
<accession>A0AA94JE78</accession>
<feature type="active site" description="Proton donor/acceptor" evidence="13">
    <location>
        <position position="144"/>
    </location>
</feature>
<dbReference type="GO" id="GO:0008839">
    <property type="term" value="F:4-hydroxy-tetrahydrodipicolinate reductase"/>
    <property type="evidence" value="ECO:0007669"/>
    <property type="project" value="UniProtKB-UniRule"/>
</dbReference>
<comment type="caution">
    <text evidence="13">Lacks conserved residue(s) required for the propagation of feature annotation.</text>
</comment>
<feature type="domain" description="Dihydrodipicolinate reductase N-terminal" evidence="14">
    <location>
        <begin position="1"/>
        <end position="114"/>
    </location>
</feature>
<dbReference type="NCBIfam" id="TIGR00036">
    <property type="entry name" value="dapB"/>
    <property type="match status" value="1"/>
</dbReference>
<feature type="binding site" evidence="13">
    <location>
        <begin position="88"/>
        <end position="90"/>
    </location>
    <ligand>
        <name>NAD(+)</name>
        <dbReference type="ChEBI" id="CHEBI:57540"/>
    </ligand>
</feature>
<comment type="pathway">
    <text evidence="9 13">Amino-acid biosynthesis; L-lysine biosynthesis via DAP pathway; (S)-tetrahydrodipicolinate from L-aspartate: step 4/4.</text>
</comment>
<evidence type="ECO:0000256" key="5">
    <source>
        <dbReference type="ARBA" id="ARBA00022915"/>
    </source>
</evidence>
<evidence type="ECO:0000259" key="15">
    <source>
        <dbReference type="Pfam" id="PF05173"/>
    </source>
</evidence>
<dbReference type="SUPFAM" id="SSF55347">
    <property type="entry name" value="Glyceraldehyde-3-phosphate dehydrogenase-like, C-terminal domain"/>
    <property type="match status" value="1"/>
</dbReference>
<dbReference type="CDD" id="cd02274">
    <property type="entry name" value="DHDPR_N"/>
    <property type="match status" value="1"/>
</dbReference>
<evidence type="ECO:0000256" key="7">
    <source>
        <dbReference type="ARBA" id="ARBA00023027"/>
    </source>
</evidence>
<evidence type="ECO:0000313" key="17">
    <source>
        <dbReference type="Proteomes" id="UP000286680"/>
    </source>
</evidence>
<dbReference type="GO" id="GO:0051287">
    <property type="term" value="F:NAD binding"/>
    <property type="evidence" value="ECO:0007669"/>
    <property type="project" value="UniProtKB-UniRule"/>
</dbReference>
<comment type="caution">
    <text evidence="13">Was originally thought to be a dihydrodipicolinate reductase (DHDPR), catalyzing the conversion of dihydrodipicolinate to tetrahydrodipicolinate. However, it was shown in E.coli that the substrate of the enzymatic reaction is not dihydrodipicolinate (DHDP) but in fact (2S,4S)-4-hydroxy-2,3,4,5-tetrahydrodipicolinic acid (HTPA), the product released by the DapA-catalyzed reaction.</text>
</comment>
<dbReference type="Pfam" id="PF01113">
    <property type="entry name" value="DapB_N"/>
    <property type="match status" value="1"/>
</dbReference>
<dbReference type="GO" id="GO:0009089">
    <property type="term" value="P:lysine biosynthetic process via diaminopimelate"/>
    <property type="evidence" value="ECO:0007669"/>
    <property type="project" value="UniProtKB-UniRule"/>
</dbReference>
<gene>
    <name evidence="13" type="primary">dapB</name>
    <name evidence="16" type="ORF">CWE23_02110</name>
</gene>
<keyword evidence="3 13" id="KW-0028">Amino-acid biosynthesis</keyword>
<dbReference type="Pfam" id="PF05173">
    <property type="entry name" value="DapB_C"/>
    <property type="match status" value="1"/>
</dbReference>
<feature type="active site" description="Proton donor" evidence="13">
    <location>
        <position position="148"/>
    </location>
</feature>
<dbReference type="EMBL" id="PIPS01000001">
    <property type="protein sequence ID" value="RUO44850.1"/>
    <property type="molecule type" value="Genomic_DNA"/>
</dbReference>
<keyword evidence="17" id="KW-1185">Reference proteome</keyword>
<proteinExistence type="inferred from homology"/>
<protein>
    <recommendedName>
        <fullName evidence="10 13">4-hydroxy-tetrahydrodipicolinate reductase</fullName>
        <shortName evidence="13">HTPA reductase</shortName>
        <ecNumber evidence="10 13">1.17.1.8</ecNumber>
    </recommendedName>
</protein>
<dbReference type="InterPro" id="IPR022663">
    <property type="entry name" value="DapB_C"/>
</dbReference>
<feature type="binding site" evidence="13">
    <location>
        <position position="145"/>
    </location>
    <ligand>
        <name>(S)-2,3,4,5-tetrahydrodipicolinate</name>
        <dbReference type="ChEBI" id="CHEBI:16845"/>
    </ligand>
</feature>
<comment type="function">
    <text evidence="13">Catalyzes the conversion of 4-hydroxy-tetrahydrodipicolinate (HTPA) to tetrahydrodipicolinate.</text>
</comment>
<dbReference type="Proteomes" id="UP000286680">
    <property type="component" value="Unassembled WGS sequence"/>
</dbReference>
<dbReference type="InterPro" id="IPR022664">
    <property type="entry name" value="DapB_N_CS"/>
</dbReference>
<evidence type="ECO:0000256" key="3">
    <source>
        <dbReference type="ARBA" id="ARBA00022605"/>
    </source>
</evidence>
<feature type="binding site" evidence="13">
    <location>
        <begin position="7"/>
        <end position="12"/>
    </location>
    <ligand>
        <name>NAD(+)</name>
        <dbReference type="ChEBI" id="CHEBI:57540"/>
    </ligand>
</feature>
<comment type="subunit">
    <text evidence="13">Homotetramer.</text>
</comment>
<feature type="domain" description="Dihydrodipicolinate reductase C-terminal" evidence="15">
    <location>
        <begin position="118"/>
        <end position="251"/>
    </location>
</feature>
<keyword evidence="4 13" id="KW-0521">NADP</keyword>
<evidence type="ECO:0000259" key="14">
    <source>
        <dbReference type="Pfam" id="PF01113"/>
    </source>
</evidence>
<comment type="catalytic activity">
    <reaction evidence="12 13">
        <text>(S)-2,3,4,5-tetrahydrodipicolinate + NAD(+) + H2O = (2S,4S)-4-hydroxy-2,3,4,5-tetrahydrodipicolinate + NADH + H(+)</text>
        <dbReference type="Rhea" id="RHEA:35323"/>
        <dbReference type="ChEBI" id="CHEBI:15377"/>
        <dbReference type="ChEBI" id="CHEBI:15378"/>
        <dbReference type="ChEBI" id="CHEBI:16845"/>
        <dbReference type="ChEBI" id="CHEBI:57540"/>
        <dbReference type="ChEBI" id="CHEBI:57945"/>
        <dbReference type="ChEBI" id="CHEBI:67139"/>
        <dbReference type="EC" id="1.17.1.8"/>
    </reaction>
</comment>
<keyword evidence="2 13" id="KW-0963">Cytoplasm</keyword>
<comment type="catalytic activity">
    <reaction evidence="11 13">
        <text>(S)-2,3,4,5-tetrahydrodipicolinate + NADP(+) + H2O = (2S,4S)-4-hydroxy-2,3,4,5-tetrahydrodipicolinate + NADPH + H(+)</text>
        <dbReference type="Rhea" id="RHEA:35331"/>
        <dbReference type="ChEBI" id="CHEBI:15377"/>
        <dbReference type="ChEBI" id="CHEBI:15378"/>
        <dbReference type="ChEBI" id="CHEBI:16845"/>
        <dbReference type="ChEBI" id="CHEBI:57783"/>
        <dbReference type="ChEBI" id="CHEBI:58349"/>
        <dbReference type="ChEBI" id="CHEBI:67139"/>
        <dbReference type="EC" id="1.17.1.8"/>
    </reaction>
</comment>
<feature type="binding site" evidence="13">
    <location>
        <begin position="112"/>
        <end position="115"/>
    </location>
    <ligand>
        <name>NAD(+)</name>
        <dbReference type="ChEBI" id="CHEBI:57540"/>
    </ligand>
</feature>
<comment type="similarity">
    <text evidence="1 13">Belongs to the DapB family.</text>
</comment>
<evidence type="ECO:0000256" key="2">
    <source>
        <dbReference type="ARBA" id="ARBA00022490"/>
    </source>
</evidence>
<evidence type="ECO:0000256" key="13">
    <source>
        <dbReference type="HAMAP-Rule" id="MF_00102"/>
    </source>
</evidence>
<dbReference type="RefSeq" id="WP_126819240.1">
    <property type="nucleotide sequence ID" value="NZ_PIPS01000001.1"/>
</dbReference>
<dbReference type="Gene3D" id="3.30.360.10">
    <property type="entry name" value="Dihydrodipicolinate Reductase, domain 2"/>
    <property type="match status" value="1"/>
</dbReference>
<evidence type="ECO:0000256" key="1">
    <source>
        <dbReference type="ARBA" id="ARBA00006642"/>
    </source>
</evidence>
<dbReference type="Gene3D" id="3.40.50.720">
    <property type="entry name" value="NAD(P)-binding Rossmann-like Domain"/>
    <property type="match status" value="1"/>
</dbReference>
<dbReference type="GO" id="GO:0019877">
    <property type="term" value="P:diaminopimelate biosynthetic process"/>
    <property type="evidence" value="ECO:0007669"/>
    <property type="project" value="UniProtKB-UniRule"/>
</dbReference>
<evidence type="ECO:0000256" key="8">
    <source>
        <dbReference type="ARBA" id="ARBA00023154"/>
    </source>
</evidence>
<reference evidence="17" key="1">
    <citation type="journal article" date="2018" name="Front. Microbiol.">
        <title>Genome-Based Analysis Reveals the Taxonomy and Diversity of the Family Idiomarinaceae.</title>
        <authorList>
            <person name="Liu Y."/>
            <person name="Lai Q."/>
            <person name="Shao Z."/>
        </authorList>
    </citation>
    <scope>NUCLEOTIDE SEQUENCE [LARGE SCALE GENOMIC DNA]</scope>
    <source>
        <strain evidence="17">SN-14</strain>
    </source>
</reference>
<dbReference type="PANTHER" id="PTHR20836">
    <property type="entry name" value="DIHYDRODIPICOLINATE REDUCTASE"/>
    <property type="match status" value="1"/>
</dbReference>
<dbReference type="PROSITE" id="PS01298">
    <property type="entry name" value="DAPB"/>
    <property type="match status" value="1"/>
</dbReference>
<dbReference type="GO" id="GO:0050661">
    <property type="term" value="F:NADP binding"/>
    <property type="evidence" value="ECO:0007669"/>
    <property type="project" value="UniProtKB-UniRule"/>
</dbReference>
<dbReference type="InterPro" id="IPR023940">
    <property type="entry name" value="DHDPR_bac"/>
</dbReference>
<evidence type="ECO:0000256" key="6">
    <source>
        <dbReference type="ARBA" id="ARBA00023002"/>
    </source>
</evidence>
<organism evidence="16 17">
    <name type="scientific">Idiomarina aquatica</name>
    <dbReference type="NCBI Taxonomy" id="1327752"/>
    <lineage>
        <taxon>Bacteria</taxon>
        <taxon>Pseudomonadati</taxon>
        <taxon>Pseudomonadota</taxon>
        <taxon>Gammaproteobacteria</taxon>
        <taxon>Alteromonadales</taxon>
        <taxon>Idiomarinaceae</taxon>
        <taxon>Idiomarina</taxon>
    </lineage>
</organism>
<comment type="caution">
    <text evidence="16">The sequence shown here is derived from an EMBL/GenBank/DDBJ whole genome shotgun (WGS) entry which is preliminary data.</text>
</comment>
<keyword evidence="6 13" id="KW-0560">Oxidoreductase</keyword>
<dbReference type="AlphaFoldDB" id="A0AA94JE78"/>
<evidence type="ECO:0000256" key="4">
    <source>
        <dbReference type="ARBA" id="ARBA00022857"/>
    </source>
</evidence>
<evidence type="ECO:0000256" key="11">
    <source>
        <dbReference type="ARBA" id="ARBA00049080"/>
    </source>
</evidence>